<gene>
    <name evidence="2" type="ORF">EYF80_011790</name>
</gene>
<accession>A0A4Z2IJI3</accession>
<comment type="caution">
    <text evidence="2">The sequence shown here is derived from an EMBL/GenBank/DDBJ whole genome shotgun (WGS) entry which is preliminary data.</text>
</comment>
<dbReference type="Proteomes" id="UP000314294">
    <property type="component" value="Unassembled WGS sequence"/>
</dbReference>
<name>A0A4Z2IJI3_9TELE</name>
<feature type="region of interest" description="Disordered" evidence="1">
    <location>
        <begin position="43"/>
        <end position="104"/>
    </location>
</feature>
<evidence type="ECO:0000313" key="2">
    <source>
        <dbReference type="EMBL" id="TNN78036.1"/>
    </source>
</evidence>
<sequence length="104" mass="11400">MLVTYFDALLQALQNLLSVFRWRKESFILLFNQKNPMFIFDKRGSLSKQQPSTPPCSLPASPPPLIPSSPHHPAQTEGNAEVHGGAPGVQRAGSDRGVSPRHKA</sequence>
<protein>
    <submittedName>
        <fullName evidence="2">Uncharacterized protein</fullName>
    </submittedName>
</protein>
<reference evidence="2 3" key="1">
    <citation type="submission" date="2019-03" db="EMBL/GenBank/DDBJ databases">
        <title>First draft genome of Liparis tanakae, snailfish: a comprehensive survey of snailfish specific genes.</title>
        <authorList>
            <person name="Kim W."/>
            <person name="Song I."/>
            <person name="Jeong J.-H."/>
            <person name="Kim D."/>
            <person name="Kim S."/>
            <person name="Ryu S."/>
            <person name="Song J.Y."/>
            <person name="Lee S.K."/>
        </authorList>
    </citation>
    <scope>NUCLEOTIDE SEQUENCE [LARGE SCALE GENOMIC DNA]</scope>
    <source>
        <tissue evidence="2">Muscle</tissue>
    </source>
</reference>
<proteinExistence type="predicted"/>
<keyword evidence="3" id="KW-1185">Reference proteome</keyword>
<organism evidence="2 3">
    <name type="scientific">Liparis tanakae</name>
    <name type="common">Tanaka's snailfish</name>
    <dbReference type="NCBI Taxonomy" id="230148"/>
    <lineage>
        <taxon>Eukaryota</taxon>
        <taxon>Metazoa</taxon>
        <taxon>Chordata</taxon>
        <taxon>Craniata</taxon>
        <taxon>Vertebrata</taxon>
        <taxon>Euteleostomi</taxon>
        <taxon>Actinopterygii</taxon>
        <taxon>Neopterygii</taxon>
        <taxon>Teleostei</taxon>
        <taxon>Neoteleostei</taxon>
        <taxon>Acanthomorphata</taxon>
        <taxon>Eupercaria</taxon>
        <taxon>Perciformes</taxon>
        <taxon>Cottioidei</taxon>
        <taxon>Cottales</taxon>
        <taxon>Liparidae</taxon>
        <taxon>Liparis</taxon>
    </lineage>
</organism>
<feature type="compositionally biased region" description="Pro residues" evidence="1">
    <location>
        <begin position="52"/>
        <end position="67"/>
    </location>
</feature>
<evidence type="ECO:0000256" key="1">
    <source>
        <dbReference type="SAM" id="MobiDB-lite"/>
    </source>
</evidence>
<dbReference type="AlphaFoldDB" id="A0A4Z2IJI3"/>
<dbReference type="EMBL" id="SRLO01000077">
    <property type="protein sequence ID" value="TNN78036.1"/>
    <property type="molecule type" value="Genomic_DNA"/>
</dbReference>
<evidence type="ECO:0000313" key="3">
    <source>
        <dbReference type="Proteomes" id="UP000314294"/>
    </source>
</evidence>